<dbReference type="Gene3D" id="3.40.50.300">
    <property type="entry name" value="P-loop containing nucleotide triphosphate hydrolases"/>
    <property type="match status" value="1"/>
</dbReference>
<dbReference type="AlphaFoldDB" id="A0A7Z0A8Q5"/>
<reference evidence="2 3" key="1">
    <citation type="submission" date="2020-07" db="EMBL/GenBank/DDBJ databases">
        <title>Sequencing the genomes of 1000 actinobacteria strains.</title>
        <authorList>
            <person name="Klenk H.-P."/>
        </authorList>
    </citation>
    <scope>NUCLEOTIDE SEQUENCE [LARGE SCALE GENOMIC DNA]</scope>
    <source>
        <strain evidence="2 3">DSM 26341</strain>
    </source>
</reference>
<sequence>MPVFKNGDKNVLFIHVPKTGGTSVEKIFTDSGYEKYLYDKSYGKDSPNYLRRSSPQHLHAELLRATLRLNRFDVIFMTTREPMARFKSEYAMRNKENLEPANQRVEEWTDSAFSKYMADPFVHDNHLRPQSEFYLPGCIVYRLEDGLESIVNDLNTKHGLNLSSDIPRSMDRQKRSGHSSKDVVVPENVERRVKEFYYDDFAKFGYEL</sequence>
<comment type="caution">
    <text evidence="2">The sequence shown here is derived from an EMBL/GenBank/DDBJ whole genome shotgun (WGS) entry which is preliminary data.</text>
</comment>
<evidence type="ECO:0000256" key="1">
    <source>
        <dbReference type="SAM" id="MobiDB-lite"/>
    </source>
</evidence>
<dbReference type="Pfam" id="PF03567">
    <property type="entry name" value="Sulfotransfer_2"/>
    <property type="match status" value="1"/>
</dbReference>
<dbReference type="GO" id="GO:0008146">
    <property type="term" value="F:sulfotransferase activity"/>
    <property type="evidence" value="ECO:0007669"/>
    <property type="project" value="InterPro"/>
</dbReference>
<evidence type="ECO:0000313" key="2">
    <source>
        <dbReference type="EMBL" id="NYI66449.1"/>
    </source>
</evidence>
<proteinExistence type="predicted"/>
<dbReference type="InterPro" id="IPR027417">
    <property type="entry name" value="P-loop_NTPase"/>
</dbReference>
<dbReference type="Proteomes" id="UP000539111">
    <property type="component" value="Unassembled WGS sequence"/>
</dbReference>
<keyword evidence="3" id="KW-1185">Reference proteome</keyword>
<dbReference type="GO" id="GO:0016020">
    <property type="term" value="C:membrane"/>
    <property type="evidence" value="ECO:0007669"/>
    <property type="project" value="InterPro"/>
</dbReference>
<dbReference type="RefSeq" id="WP_179425820.1">
    <property type="nucleotide sequence ID" value="NZ_JACBZP010000001.1"/>
</dbReference>
<organism evidence="2 3">
    <name type="scientific">Spelaeicoccus albus</name>
    <dbReference type="NCBI Taxonomy" id="1280376"/>
    <lineage>
        <taxon>Bacteria</taxon>
        <taxon>Bacillati</taxon>
        <taxon>Actinomycetota</taxon>
        <taxon>Actinomycetes</taxon>
        <taxon>Micrococcales</taxon>
        <taxon>Brevibacteriaceae</taxon>
        <taxon>Spelaeicoccus</taxon>
    </lineage>
</organism>
<dbReference type="InterPro" id="IPR005331">
    <property type="entry name" value="Sulfotransferase"/>
</dbReference>
<gene>
    <name evidence="2" type="ORF">BJY26_000755</name>
</gene>
<feature type="region of interest" description="Disordered" evidence="1">
    <location>
        <begin position="162"/>
        <end position="183"/>
    </location>
</feature>
<accession>A0A7Z0A8Q5</accession>
<dbReference type="EMBL" id="JACBZP010000001">
    <property type="protein sequence ID" value="NYI66449.1"/>
    <property type="molecule type" value="Genomic_DNA"/>
</dbReference>
<name>A0A7Z0A8Q5_9MICO</name>
<evidence type="ECO:0000313" key="3">
    <source>
        <dbReference type="Proteomes" id="UP000539111"/>
    </source>
</evidence>
<protein>
    <recommendedName>
        <fullName evidence="4">Sulfotransferase family protein</fullName>
    </recommendedName>
</protein>
<dbReference type="SUPFAM" id="SSF52540">
    <property type="entry name" value="P-loop containing nucleoside triphosphate hydrolases"/>
    <property type="match status" value="1"/>
</dbReference>
<evidence type="ECO:0008006" key="4">
    <source>
        <dbReference type="Google" id="ProtNLM"/>
    </source>
</evidence>